<dbReference type="SUPFAM" id="SSF50182">
    <property type="entry name" value="Sm-like ribonucleoproteins"/>
    <property type="match status" value="1"/>
</dbReference>
<dbReference type="InterPro" id="IPR010920">
    <property type="entry name" value="LSM_dom_sf"/>
</dbReference>
<feature type="domain" description="Sm" evidence="1">
    <location>
        <begin position="20"/>
        <end position="84"/>
    </location>
</feature>
<evidence type="ECO:0000259" key="1">
    <source>
        <dbReference type="SMART" id="SM00651"/>
    </source>
</evidence>
<dbReference type="InterPro" id="IPR052840">
    <property type="entry name" value="U7_snRNA_Sm-like"/>
</dbReference>
<dbReference type="InterPro" id="IPR001163">
    <property type="entry name" value="Sm_dom_euk/arc"/>
</dbReference>
<evidence type="ECO:0000313" key="4">
    <source>
        <dbReference type="WBParaSite" id="NBR_0001178201-mRNA-1"/>
    </source>
</evidence>
<dbReference type="GO" id="GO:0071208">
    <property type="term" value="F:histone pre-mRNA DCP binding"/>
    <property type="evidence" value="ECO:0007669"/>
    <property type="project" value="TreeGrafter"/>
</dbReference>
<dbReference type="Gene3D" id="2.30.30.100">
    <property type="match status" value="1"/>
</dbReference>
<reference evidence="4" key="1">
    <citation type="submission" date="2017-02" db="UniProtKB">
        <authorList>
            <consortium name="WormBaseParasite"/>
        </authorList>
    </citation>
    <scope>IDENTIFICATION</scope>
</reference>
<dbReference type="OMA" id="LERCDSN"/>
<evidence type="ECO:0000313" key="3">
    <source>
        <dbReference type="Proteomes" id="UP000271162"/>
    </source>
</evidence>
<dbReference type="GO" id="GO:0016604">
    <property type="term" value="C:nuclear body"/>
    <property type="evidence" value="ECO:0007669"/>
    <property type="project" value="TreeGrafter"/>
</dbReference>
<dbReference type="GO" id="GO:0071209">
    <property type="term" value="F:U7 snRNA binding"/>
    <property type="evidence" value="ECO:0007669"/>
    <property type="project" value="TreeGrafter"/>
</dbReference>
<protein>
    <submittedName>
        <fullName evidence="4">Sm domain-containing protein</fullName>
    </submittedName>
</protein>
<organism evidence="4">
    <name type="scientific">Nippostrongylus brasiliensis</name>
    <name type="common">Rat hookworm</name>
    <dbReference type="NCBI Taxonomy" id="27835"/>
    <lineage>
        <taxon>Eukaryota</taxon>
        <taxon>Metazoa</taxon>
        <taxon>Ecdysozoa</taxon>
        <taxon>Nematoda</taxon>
        <taxon>Chromadorea</taxon>
        <taxon>Rhabditida</taxon>
        <taxon>Rhabditina</taxon>
        <taxon>Rhabditomorpha</taxon>
        <taxon>Strongyloidea</taxon>
        <taxon>Heligmosomidae</taxon>
        <taxon>Nippostrongylus</taxon>
    </lineage>
</organism>
<evidence type="ECO:0000313" key="2">
    <source>
        <dbReference type="EMBL" id="VDL75372.1"/>
    </source>
</evidence>
<accession>A0A0N4Y6Q4</accession>
<dbReference type="EMBL" id="UYSL01020598">
    <property type="protein sequence ID" value="VDL75372.1"/>
    <property type="molecule type" value="Genomic_DNA"/>
</dbReference>
<gene>
    <name evidence="2" type="ORF">NBR_LOCUS11783</name>
</gene>
<keyword evidence="3" id="KW-1185">Reference proteome</keyword>
<dbReference type="PANTHER" id="PTHR21196">
    <property type="entry name" value="U7 SNRNA-ASSOCIATED SM-LIKE PROTEIN LSM10"/>
    <property type="match status" value="1"/>
</dbReference>
<dbReference type="Pfam" id="PF01423">
    <property type="entry name" value="LSM"/>
    <property type="match status" value="1"/>
</dbReference>
<reference evidence="2 3" key="2">
    <citation type="submission" date="2018-11" db="EMBL/GenBank/DDBJ databases">
        <authorList>
            <consortium name="Pathogen Informatics"/>
        </authorList>
    </citation>
    <scope>NUCLEOTIDE SEQUENCE [LARGE SCALE GENOMIC DNA]</scope>
</reference>
<dbReference type="AlphaFoldDB" id="A0A0N4Y6Q4"/>
<name>A0A0N4Y6Q4_NIPBR</name>
<dbReference type="WBParaSite" id="NBR_0001178201-mRNA-1">
    <property type="protein sequence ID" value="NBR_0001178201-mRNA-1"/>
    <property type="gene ID" value="NBR_0001178201"/>
</dbReference>
<dbReference type="PANTHER" id="PTHR21196:SF1">
    <property type="entry name" value="U7 SNRNA-ASSOCIATED SM-LIKE PROTEIN LSM10"/>
    <property type="match status" value="1"/>
</dbReference>
<dbReference type="Proteomes" id="UP000271162">
    <property type="component" value="Unassembled WGS sequence"/>
</dbReference>
<dbReference type="SMART" id="SM00651">
    <property type="entry name" value="Sm"/>
    <property type="match status" value="1"/>
</dbReference>
<dbReference type="GO" id="GO:0071254">
    <property type="term" value="C:cytoplasmic U snRNP body"/>
    <property type="evidence" value="ECO:0007669"/>
    <property type="project" value="TreeGrafter"/>
</dbReference>
<proteinExistence type="predicted"/>
<sequence length="111" mass="12611">MASLNSALIEQEFARTGLHSFHRGLIGTKVLVELRAGTIAIGTVMDCDTSSNVHMRDALILRAKKEEAVDEFFIAGRHIRYIHMFNYNDMCKAIRKSCAEVKTKKKKRTVR</sequence>
<dbReference type="STRING" id="27835.A0A0N4Y6Q4"/>
<dbReference type="GO" id="GO:0006398">
    <property type="term" value="P:mRNA 3'-end processing by stem-loop binding and cleavage"/>
    <property type="evidence" value="ECO:0007669"/>
    <property type="project" value="TreeGrafter"/>
</dbReference>